<proteinExistence type="predicted"/>
<dbReference type="NCBIfam" id="TIGR02122">
    <property type="entry name" value="TRAP_TAXI"/>
    <property type="match status" value="1"/>
</dbReference>
<dbReference type="Gene3D" id="3.40.190.10">
    <property type="entry name" value="Periplasmic binding protein-like II"/>
    <property type="match status" value="2"/>
</dbReference>
<feature type="chain" id="PRO_5013027673" description="TRAP transporter solute receptor, TAXI family" evidence="1">
    <location>
        <begin position="26"/>
        <end position="317"/>
    </location>
</feature>
<dbReference type="SUPFAM" id="SSF53850">
    <property type="entry name" value="Periplasmic binding protein-like II"/>
    <property type="match status" value="1"/>
</dbReference>
<name>A0A1X7L7I9_9BACT</name>
<dbReference type="Pfam" id="PF16868">
    <property type="entry name" value="NMT1_3"/>
    <property type="match status" value="1"/>
</dbReference>
<dbReference type="PANTHER" id="PTHR42941">
    <property type="entry name" value="SLL1037 PROTEIN"/>
    <property type="match status" value="1"/>
</dbReference>
<protein>
    <recommendedName>
        <fullName evidence="4">TRAP transporter solute receptor, TAXI family</fullName>
    </recommendedName>
</protein>
<reference evidence="3" key="1">
    <citation type="submission" date="2017-04" db="EMBL/GenBank/DDBJ databases">
        <authorList>
            <person name="Varghese N."/>
            <person name="Submissions S."/>
        </authorList>
    </citation>
    <scope>NUCLEOTIDE SEQUENCE [LARGE SCALE GENOMIC DNA]</scope>
    <source>
        <strain evidence="3">USBA 82</strain>
    </source>
</reference>
<sequence length="317" mass="34253">MFRKAVLSTVASLAAIFVVAGSAFAVQFVNITTASTKGTYYPVGVAMAKIWNDNIPDFKAGVQTSGGTVHNIQLMETNEADVAFMDGVSYPAFMGTGSYEGNPKKFIRAMVPLFPEVVQLIVAKDSGINSFDDFKGKKISIGAVASGTEVMARQLLSAAGIDPDKDISPERLSIADTAKAFADKRIDGAVFVGSLGVPGVVEMTTLGLVRFIDVPEEHLKKVLADLPAWTAFQIPSGTYPNQNNPVQGYASWNMLTVRDDVPEDLVYEMTKLLYDNKGDLVMVADKMKLMDPKNLDQVVLPLHPGAKRYYDEIGASK</sequence>
<keyword evidence="1" id="KW-0732">Signal</keyword>
<dbReference type="EMBL" id="FXBB01000050">
    <property type="protein sequence ID" value="SMG49806.1"/>
    <property type="molecule type" value="Genomic_DNA"/>
</dbReference>
<dbReference type="InterPro" id="IPR011852">
    <property type="entry name" value="TRAP_TAXI"/>
</dbReference>
<evidence type="ECO:0008006" key="4">
    <source>
        <dbReference type="Google" id="ProtNLM"/>
    </source>
</evidence>
<dbReference type="Proteomes" id="UP000193355">
    <property type="component" value="Unassembled WGS sequence"/>
</dbReference>
<dbReference type="PANTHER" id="PTHR42941:SF1">
    <property type="entry name" value="SLL1037 PROTEIN"/>
    <property type="match status" value="1"/>
</dbReference>
<evidence type="ECO:0000256" key="1">
    <source>
        <dbReference type="SAM" id="SignalP"/>
    </source>
</evidence>
<organism evidence="2 3">
    <name type="scientific">Dethiosulfovibrio salsuginis</name>
    <dbReference type="NCBI Taxonomy" id="561720"/>
    <lineage>
        <taxon>Bacteria</taxon>
        <taxon>Thermotogati</taxon>
        <taxon>Synergistota</taxon>
        <taxon>Synergistia</taxon>
        <taxon>Synergistales</taxon>
        <taxon>Dethiosulfovibrionaceae</taxon>
        <taxon>Dethiosulfovibrio</taxon>
    </lineage>
</organism>
<dbReference type="CDD" id="cd13520">
    <property type="entry name" value="PBP2_TAXI_TRAP"/>
    <property type="match status" value="1"/>
</dbReference>
<dbReference type="AlphaFoldDB" id="A0A1X7L7I9"/>
<keyword evidence="3" id="KW-1185">Reference proteome</keyword>
<gene>
    <name evidence="2" type="ORF">SAMN06275492_15011</name>
</gene>
<evidence type="ECO:0000313" key="2">
    <source>
        <dbReference type="EMBL" id="SMG49806.1"/>
    </source>
</evidence>
<dbReference type="RefSeq" id="WP_085545642.1">
    <property type="nucleotide sequence ID" value="NZ_FXBB01000050.1"/>
</dbReference>
<accession>A0A1X7L7I9</accession>
<dbReference type="STRING" id="561720.SAMN06275492_15011"/>
<evidence type="ECO:0000313" key="3">
    <source>
        <dbReference type="Proteomes" id="UP000193355"/>
    </source>
</evidence>
<dbReference type="OrthoDB" id="9776669at2"/>
<feature type="signal peptide" evidence="1">
    <location>
        <begin position="1"/>
        <end position="25"/>
    </location>
</feature>